<keyword evidence="3" id="KW-1185">Reference proteome</keyword>
<organism evidence="2 3">
    <name type="scientific">Methylobacterium hispanicum</name>
    <dbReference type="NCBI Taxonomy" id="270350"/>
    <lineage>
        <taxon>Bacteria</taxon>
        <taxon>Pseudomonadati</taxon>
        <taxon>Pseudomonadota</taxon>
        <taxon>Alphaproteobacteria</taxon>
        <taxon>Hyphomicrobiales</taxon>
        <taxon>Methylobacteriaceae</taxon>
        <taxon>Methylobacterium</taxon>
    </lineage>
</organism>
<name>A0AAV4ZIX3_9HYPH</name>
<feature type="compositionally biased region" description="Basic and acidic residues" evidence="1">
    <location>
        <begin position="1"/>
        <end position="27"/>
    </location>
</feature>
<feature type="region of interest" description="Disordered" evidence="1">
    <location>
        <begin position="1"/>
        <end position="47"/>
    </location>
</feature>
<sequence length="47" mass="4790">MAMTEKKGHGSETAKKSNAKAAKEGKSNPRSSSAAQAELGKEGGKSK</sequence>
<protein>
    <recommendedName>
        <fullName evidence="4">Stress-induced protein</fullName>
    </recommendedName>
</protein>
<evidence type="ECO:0000256" key="1">
    <source>
        <dbReference type="SAM" id="MobiDB-lite"/>
    </source>
</evidence>
<comment type="caution">
    <text evidence="2">The sequence shown here is derived from an EMBL/GenBank/DDBJ whole genome shotgun (WGS) entry which is preliminary data.</text>
</comment>
<accession>A0AAV4ZIX3</accession>
<evidence type="ECO:0000313" key="3">
    <source>
        <dbReference type="Proteomes" id="UP001055247"/>
    </source>
</evidence>
<reference evidence="2" key="2">
    <citation type="submission" date="2021-08" db="EMBL/GenBank/DDBJ databases">
        <authorList>
            <person name="Tani A."/>
            <person name="Ola A."/>
            <person name="Ogura Y."/>
            <person name="Katsura K."/>
            <person name="Hayashi T."/>
        </authorList>
    </citation>
    <scope>NUCLEOTIDE SEQUENCE</scope>
    <source>
        <strain evidence="2">DSM 16372</strain>
    </source>
</reference>
<reference evidence="2" key="1">
    <citation type="journal article" date="2016" name="Front. Microbiol.">
        <title>Genome Sequence of the Piezophilic, Mesophilic Sulfate-Reducing Bacterium Desulfovibrio indicus J2T.</title>
        <authorList>
            <person name="Cao J."/>
            <person name="Maignien L."/>
            <person name="Shao Z."/>
            <person name="Alain K."/>
            <person name="Jebbar M."/>
        </authorList>
    </citation>
    <scope>NUCLEOTIDE SEQUENCE</scope>
    <source>
        <strain evidence="2">DSM 16372</strain>
    </source>
</reference>
<gene>
    <name evidence="2" type="ORF">BHAOGJBA_1650</name>
</gene>
<dbReference type="EMBL" id="BPQO01000005">
    <property type="protein sequence ID" value="GJD88137.1"/>
    <property type="molecule type" value="Genomic_DNA"/>
</dbReference>
<dbReference type="AlphaFoldDB" id="A0AAV4ZIX3"/>
<dbReference type="Proteomes" id="UP001055247">
    <property type="component" value="Unassembled WGS sequence"/>
</dbReference>
<evidence type="ECO:0000313" key="2">
    <source>
        <dbReference type="EMBL" id="GJD88137.1"/>
    </source>
</evidence>
<proteinExistence type="predicted"/>
<evidence type="ECO:0008006" key="4">
    <source>
        <dbReference type="Google" id="ProtNLM"/>
    </source>
</evidence>